<comment type="caution">
    <text evidence="2">The sequence shown here is derived from an EMBL/GenBank/DDBJ whole genome shotgun (WGS) entry which is preliminary data.</text>
</comment>
<organism evidence="2 3">
    <name type="scientific">Nonomuraea mesophila</name>
    <dbReference type="NCBI Taxonomy" id="2530382"/>
    <lineage>
        <taxon>Bacteria</taxon>
        <taxon>Bacillati</taxon>
        <taxon>Actinomycetota</taxon>
        <taxon>Actinomycetes</taxon>
        <taxon>Streptosporangiales</taxon>
        <taxon>Streptosporangiaceae</taxon>
        <taxon>Nonomuraea</taxon>
    </lineage>
</organism>
<feature type="transmembrane region" description="Helical" evidence="1">
    <location>
        <begin position="51"/>
        <end position="72"/>
    </location>
</feature>
<dbReference type="AlphaFoldDB" id="A0A4R5FW73"/>
<sequence>MDDLTMVREAYGEITPDTRLQDGIRARLALEAQADGGAASVRSRPRRRRRVVTLGAIAAAAAVTAALTVTGVGRTPVPPAAEGELSARTILLAAAERAEAEPEGRFWRVHGVEALAGLVEGAEPYTVAVPQEWDAWYPRAKEGTDVVFERTLPARPLTQQDRATWERAGSPTSFTYRDGRYVAAGAPTGTGWKERRTTPEDLWRTVSRICAQQPDPRSCEEDAAEAAAKAPERRAMAADPSRFQEWLFPPGAGSWSAADKLQRGFSFLLSEAASAEIRAATFRLLADLPGVRTAKGVTTSDGRGGIAIAADGEMRDGSAAFQYTIIFEPKTYRLLGDRKIVKDGSFRGLGPGTLVQQTDVYTAGWTSEEPHHD</sequence>
<keyword evidence="3" id="KW-1185">Reference proteome</keyword>
<evidence type="ECO:0000256" key="1">
    <source>
        <dbReference type="SAM" id="Phobius"/>
    </source>
</evidence>
<evidence type="ECO:0000313" key="3">
    <source>
        <dbReference type="Proteomes" id="UP000295136"/>
    </source>
</evidence>
<reference evidence="2 3" key="1">
    <citation type="submission" date="2019-03" db="EMBL/GenBank/DDBJ databases">
        <title>Draft genome sequences of novel Actinobacteria.</title>
        <authorList>
            <person name="Sahin N."/>
            <person name="Ay H."/>
            <person name="Saygin H."/>
        </authorList>
    </citation>
    <scope>NUCLEOTIDE SEQUENCE [LARGE SCALE GENOMIC DNA]</scope>
    <source>
        <strain evidence="2 3">6K102</strain>
    </source>
</reference>
<evidence type="ECO:0000313" key="2">
    <source>
        <dbReference type="EMBL" id="TDE58821.1"/>
    </source>
</evidence>
<evidence type="ECO:0008006" key="4">
    <source>
        <dbReference type="Google" id="ProtNLM"/>
    </source>
</evidence>
<gene>
    <name evidence="2" type="ORF">E1295_04250</name>
</gene>
<dbReference type="RefSeq" id="WP_132628334.1">
    <property type="nucleotide sequence ID" value="NZ_SMLD01000007.1"/>
</dbReference>
<proteinExistence type="predicted"/>
<keyword evidence="1" id="KW-0472">Membrane</keyword>
<accession>A0A4R5FW73</accession>
<keyword evidence="1" id="KW-1133">Transmembrane helix</keyword>
<keyword evidence="1" id="KW-0812">Transmembrane</keyword>
<name>A0A4R5FW73_9ACTN</name>
<dbReference type="EMBL" id="SMLD01000007">
    <property type="protein sequence ID" value="TDE58821.1"/>
    <property type="molecule type" value="Genomic_DNA"/>
</dbReference>
<dbReference type="Proteomes" id="UP000295136">
    <property type="component" value="Unassembled WGS sequence"/>
</dbReference>
<protein>
    <recommendedName>
        <fullName evidence="4">CU044_5270 family protein</fullName>
    </recommendedName>
</protein>